<evidence type="ECO:0000313" key="2">
    <source>
        <dbReference type="Proteomes" id="UP001595912"/>
    </source>
</evidence>
<sequence>MTVLVQELCAAVTPGQTVTADHVIATLRDGKVFDSSWSRRSTLEAVVGLAQLGRTIEVMEGLDRGRSQVEPTGGELVDSRVRVLRGCRPRPKNACRMPSRPIDSSTPFALTVNHIDV</sequence>
<dbReference type="EC" id="5.2.1.8" evidence="1"/>
<reference evidence="2" key="1">
    <citation type="journal article" date="2019" name="Int. J. Syst. Evol. Microbiol.">
        <title>The Global Catalogue of Microorganisms (GCM) 10K type strain sequencing project: providing services to taxonomists for standard genome sequencing and annotation.</title>
        <authorList>
            <consortium name="The Broad Institute Genomics Platform"/>
            <consortium name="The Broad Institute Genome Sequencing Center for Infectious Disease"/>
            <person name="Wu L."/>
            <person name="Ma J."/>
        </authorList>
    </citation>
    <scope>NUCLEOTIDE SEQUENCE [LARGE SCALE GENOMIC DNA]</scope>
    <source>
        <strain evidence="2">CGMCC 4.7152</strain>
    </source>
</reference>
<protein>
    <submittedName>
        <fullName evidence="1">FKBP-type peptidyl-prolyl cis-trans isomerase</fullName>
        <ecNumber evidence="1">5.2.1.8</ecNumber>
    </submittedName>
</protein>
<dbReference type="InterPro" id="IPR046357">
    <property type="entry name" value="PPIase_dom_sf"/>
</dbReference>
<gene>
    <name evidence="1" type="ORF">ACFPIJ_16075</name>
</gene>
<evidence type="ECO:0000313" key="1">
    <source>
        <dbReference type="EMBL" id="MFC4999354.1"/>
    </source>
</evidence>
<dbReference type="GO" id="GO:0003755">
    <property type="term" value="F:peptidyl-prolyl cis-trans isomerase activity"/>
    <property type="evidence" value="ECO:0007669"/>
    <property type="project" value="UniProtKB-EC"/>
</dbReference>
<name>A0ABV9VU67_9ACTN</name>
<accession>A0ABV9VU67</accession>
<proteinExistence type="predicted"/>
<keyword evidence="2" id="KW-1185">Reference proteome</keyword>
<organism evidence="1 2">
    <name type="scientific">Dactylosporangium cerinum</name>
    <dbReference type="NCBI Taxonomy" id="1434730"/>
    <lineage>
        <taxon>Bacteria</taxon>
        <taxon>Bacillati</taxon>
        <taxon>Actinomycetota</taxon>
        <taxon>Actinomycetes</taxon>
        <taxon>Micromonosporales</taxon>
        <taxon>Micromonosporaceae</taxon>
        <taxon>Dactylosporangium</taxon>
    </lineage>
</organism>
<dbReference type="Gene3D" id="3.10.50.40">
    <property type="match status" value="1"/>
</dbReference>
<dbReference type="RefSeq" id="WP_380115764.1">
    <property type="nucleotide sequence ID" value="NZ_JBHSIU010000018.1"/>
</dbReference>
<dbReference type="SUPFAM" id="SSF54534">
    <property type="entry name" value="FKBP-like"/>
    <property type="match status" value="1"/>
</dbReference>
<dbReference type="Proteomes" id="UP001595912">
    <property type="component" value="Unassembled WGS sequence"/>
</dbReference>
<dbReference type="EMBL" id="JBHSIU010000018">
    <property type="protein sequence ID" value="MFC4999354.1"/>
    <property type="molecule type" value="Genomic_DNA"/>
</dbReference>
<comment type="caution">
    <text evidence="1">The sequence shown here is derived from an EMBL/GenBank/DDBJ whole genome shotgun (WGS) entry which is preliminary data.</text>
</comment>
<keyword evidence="1" id="KW-0413">Isomerase</keyword>